<dbReference type="PIRSF" id="PIRSF012281">
    <property type="entry name" value="UCP012281"/>
    <property type="match status" value="1"/>
</dbReference>
<evidence type="ECO:0000313" key="4">
    <source>
        <dbReference type="Proteomes" id="UP000439917"/>
    </source>
</evidence>
<protein>
    <submittedName>
        <fullName evidence="3">DUF2135 domain-containing protein</fullName>
    </submittedName>
</protein>
<dbReference type="InterPro" id="IPR012039">
    <property type="entry name" value="UCP012281"/>
</dbReference>
<accession>A0AAN6AVR4</accession>
<gene>
    <name evidence="3" type="ORF">FZI38_16035</name>
</gene>
<evidence type="ECO:0000256" key="1">
    <source>
        <dbReference type="SAM" id="SignalP"/>
    </source>
</evidence>
<evidence type="ECO:0000259" key="2">
    <source>
        <dbReference type="Pfam" id="PF09906"/>
    </source>
</evidence>
<reference evidence="3 4" key="1">
    <citation type="submission" date="2019-09" db="EMBL/GenBank/DDBJ databases">
        <title>Prevalence, distribution, and phylogeny of type two toxin-antitoxin genes possessed by Cronobacter species where C. sakazakii homologs follow sequence type lineages.</title>
        <authorList>
            <person name="Finkelstein S."/>
            <person name="Negrete F."/>
            <person name="Jang H."/>
            <person name="Gopinath G.R."/>
            <person name="Tall B.D."/>
        </authorList>
    </citation>
    <scope>NUCLEOTIDE SEQUENCE [LARGE SCALE GENOMIC DNA]</scope>
    <source>
        <strain evidence="3 4">MOD1_Comp4</strain>
    </source>
</reference>
<sequence length="259" mass="28525">MKIMRKLSFLGLLAIPFLSHAANGESVTIDTPLAGWHNQTGEKSYYSQQVNYPASSVNTRSDQSIDAQIKGAIYGLPKGNQKPGVLVVNGISMPLRIEDDGSFQRPYIFPGGSNSVEVRSPDRQASYRVQFYARPGQGSVPAKLRIVLSWDSDNTDLDLHVVTPNGEHAWYGNRALQNGGALDMDVTTGYGPEIFSTPMPEKGPYLVYINYFGGYGQQVLTTAQVSLVTNEGTPDEKQETFVIPMRNPGELTLIKRFVY</sequence>
<dbReference type="Gene3D" id="2.60.120.380">
    <property type="match status" value="1"/>
</dbReference>
<feature type="chain" id="PRO_5042967811" evidence="1">
    <location>
        <begin position="22"/>
        <end position="259"/>
    </location>
</feature>
<evidence type="ECO:0000313" key="3">
    <source>
        <dbReference type="EMBL" id="KAB0876573.1"/>
    </source>
</evidence>
<dbReference type="Proteomes" id="UP000439917">
    <property type="component" value="Unassembled WGS sequence"/>
</dbReference>
<name>A0AAN6AVR4_CROSK</name>
<comment type="caution">
    <text evidence="3">The sequence shown here is derived from an EMBL/GenBank/DDBJ whole genome shotgun (WGS) entry which is preliminary data.</text>
</comment>
<dbReference type="AlphaFoldDB" id="A0AAN6AVR4"/>
<keyword evidence="1" id="KW-0732">Signal</keyword>
<feature type="signal peptide" evidence="1">
    <location>
        <begin position="1"/>
        <end position="21"/>
    </location>
</feature>
<organism evidence="3 4">
    <name type="scientific">Cronobacter sakazakii</name>
    <name type="common">Enterobacter sakazakii</name>
    <dbReference type="NCBI Taxonomy" id="28141"/>
    <lineage>
        <taxon>Bacteria</taxon>
        <taxon>Pseudomonadati</taxon>
        <taxon>Pseudomonadota</taxon>
        <taxon>Gammaproteobacteria</taxon>
        <taxon>Enterobacterales</taxon>
        <taxon>Enterobacteriaceae</taxon>
        <taxon>Cronobacter</taxon>
    </lineage>
</organism>
<dbReference type="InterPro" id="IPR019220">
    <property type="entry name" value="DUF2135"/>
</dbReference>
<dbReference type="EMBL" id="WAGF01000016">
    <property type="protein sequence ID" value="KAB0876573.1"/>
    <property type="molecule type" value="Genomic_DNA"/>
</dbReference>
<dbReference type="Pfam" id="PF09906">
    <property type="entry name" value="DUF2135"/>
    <property type="match status" value="1"/>
</dbReference>
<feature type="domain" description="DUF2135" evidence="2">
    <location>
        <begin position="200"/>
        <end position="245"/>
    </location>
</feature>
<proteinExistence type="predicted"/>